<dbReference type="AlphaFoldDB" id="A0A538UBN7"/>
<dbReference type="GO" id="GO:0005524">
    <property type="term" value="F:ATP binding"/>
    <property type="evidence" value="ECO:0007669"/>
    <property type="project" value="UniProtKB-KW"/>
</dbReference>
<dbReference type="InterPro" id="IPR017871">
    <property type="entry name" value="ABC_transporter-like_CS"/>
</dbReference>
<dbReference type="InterPro" id="IPR003593">
    <property type="entry name" value="AAA+_ATPase"/>
</dbReference>
<dbReference type="SUPFAM" id="SSF52540">
    <property type="entry name" value="P-loop containing nucleoside triphosphate hydrolases"/>
    <property type="match status" value="1"/>
</dbReference>
<accession>A0A538UBN7</accession>
<comment type="caution">
    <text evidence="5">The sequence shown here is derived from an EMBL/GenBank/DDBJ whole genome shotgun (WGS) entry which is preliminary data.</text>
</comment>
<dbReference type="CDD" id="cd03230">
    <property type="entry name" value="ABC_DR_subfamily_A"/>
    <property type="match status" value="1"/>
</dbReference>
<keyword evidence="1" id="KW-0547">Nucleotide-binding</keyword>
<evidence type="ECO:0000256" key="2">
    <source>
        <dbReference type="ARBA" id="ARBA00022748"/>
    </source>
</evidence>
<dbReference type="InterPro" id="IPR027417">
    <property type="entry name" value="P-loop_NTPase"/>
</dbReference>
<dbReference type="PANTHER" id="PTHR43038:SF3">
    <property type="entry name" value="ABC TRANSPORTER G FAMILY MEMBER 20 ISOFORM X1"/>
    <property type="match status" value="1"/>
</dbReference>
<feature type="domain" description="ABC transporter" evidence="4">
    <location>
        <begin position="11"/>
        <end position="239"/>
    </location>
</feature>
<dbReference type="GO" id="GO:0016887">
    <property type="term" value="F:ATP hydrolysis activity"/>
    <property type="evidence" value="ECO:0007669"/>
    <property type="project" value="InterPro"/>
</dbReference>
<gene>
    <name evidence="5" type="primary">ccmA</name>
    <name evidence="5" type="ORF">E6K80_00480</name>
</gene>
<dbReference type="Proteomes" id="UP000319836">
    <property type="component" value="Unassembled WGS sequence"/>
</dbReference>
<protein>
    <submittedName>
        <fullName evidence="5">Heme ABC exporter ATP-binding protein CcmA</fullName>
    </submittedName>
</protein>
<dbReference type="GO" id="GO:0022857">
    <property type="term" value="F:transmembrane transporter activity"/>
    <property type="evidence" value="ECO:0007669"/>
    <property type="project" value="InterPro"/>
</dbReference>
<name>A0A538UBN7_UNCEI</name>
<dbReference type="PROSITE" id="PS50893">
    <property type="entry name" value="ABC_TRANSPORTER_2"/>
    <property type="match status" value="1"/>
</dbReference>
<dbReference type="InterPro" id="IPR005895">
    <property type="entry name" value="ABC_transptr_haem_export_CcmA"/>
</dbReference>
<dbReference type="Gene3D" id="3.40.50.300">
    <property type="entry name" value="P-loop containing nucleotide triphosphate hydrolases"/>
    <property type="match status" value="1"/>
</dbReference>
<organism evidence="5 6">
    <name type="scientific">Eiseniibacteriota bacterium</name>
    <dbReference type="NCBI Taxonomy" id="2212470"/>
    <lineage>
        <taxon>Bacteria</taxon>
        <taxon>Candidatus Eiseniibacteriota</taxon>
    </lineage>
</organism>
<keyword evidence="2" id="KW-0201">Cytochrome c-type biogenesis</keyword>
<evidence type="ECO:0000256" key="1">
    <source>
        <dbReference type="ARBA" id="ARBA00022741"/>
    </source>
</evidence>
<dbReference type="NCBIfam" id="TIGR01189">
    <property type="entry name" value="ccmA"/>
    <property type="match status" value="1"/>
</dbReference>
<reference evidence="5 6" key="1">
    <citation type="journal article" date="2019" name="Nat. Microbiol.">
        <title>Mediterranean grassland soil C-N compound turnover is dependent on rainfall and depth, and is mediated by genomically divergent microorganisms.</title>
        <authorList>
            <person name="Diamond S."/>
            <person name="Andeer P.F."/>
            <person name="Li Z."/>
            <person name="Crits-Christoph A."/>
            <person name="Burstein D."/>
            <person name="Anantharaman K."/>
            <person name="Lane K.R."/>
            <person name="Thomas B.C."/>
            <person name="Pan C."/>
            <person name="Northen T.R."/>
            <person name="Banfield J.F."/>
        </authorList>
    </citation>
    <scope>NUCLEOTIDE SEQUENCE [LARGE SCALE GENOMIC DNA]</scope>
    <source>
        <strain evidence="5">WS_10</strain>
    </source>
</reference>
<dbReference type="Pfam" id="PF00005">
    <property type="entry name" value="ABC_tran"/>
    <property type="match status" value="1"/>
</dbReference>
<dbReference type="SMART" id="SM00382">
    <property type="entry name" value="AAA"/>
    <property type="match status" value="1"/>
</dbReference>
<keyword evidence="3 5" id="KW-0067">ATP-binding</keyword>
<evidence type="ECO:0000259" key="4">
    <source>
        <dbReference type="PROSITE" id="PS50893"/>
    </source>
</evidence>
<proteinExistence type="predicted"/>
<dbReference type="EMBL" id="VBPA01000012">
    <property type="protein sequence ID" value="TMQ73311.1"/>
    <property type="molecule type" value="Genomic_DNA"/>
</dbReference>
<sequence length="248" mass="27230">MSAREEREAVIEVRALSKHFGKVQAVEGVSFVIYCGEIFGILGPNGSGKTTAIRVLCGLLTPTSGTAMVAGFDAATQSEEVKAHIGYMSQAFGLYRDLTVEENLRFYGGLYGLGARLDERIVWARERMMLGEIMHRLVLPLSGGQKQRLALGCAMLHHPPVLFLDEPTAGVDPGARRIFWTIIRSLAAEGTTIIVTTHYMDEAEHFDRLAFLSRGRLTAVGTPDEVRATFGKGLTLEDIFVQLQEQTT</sequence>
<dbReference type="InterPro" id="IPR003439">
    <property type="entry name" value="ABC_transporter-like_ATP-bd"/>
</dbReference>
<dbReference type="PANTHER" id="PTHR43038">
    <property type="entry name" value="ATP-BINDING CASSETTE, SUB-FAMILY H, MEMBER 1"/>
    <property type="match status" value="1"/>
</dbReference>
<dbReference type="PROSITE" id="PS00211">
    <property type="entry name" value="ABC_TRANSPORTER_1"/>
    <property type="match status" value="1"/>
</dbReference>
<evidence type="ECO:0000313" key="5">
    <source>
        <dbReference type="EMBL" id="TMQ73311.1"/>
    </source>
</evidence>
<evidence type="ECO:0000256" key="3">
    <source>
        <dbReference type="ARBA" id="ARBA00022840"/>
    </source>
</evidence>
<dbReference type="GO" id="GO:0017004">
    <property type="term" value="P:cytochrome complex assembly"/>
    <property type="evidence" value="ECO:0007669"/>
    <property type="project" value="UniProtKB-KW"/>
</dbReference>
<evidence type="ECO:0000313" key="6">
    <source>
        <dbReference type="Proteomes" id="UP000319836"/>
    </source>
</evidence>